<dbReference type="GO" id="GO:0003677">
    <property type="term" value="F:DNA binding"/>
    <property type="evidence" value="ECO:0007669"/>
    <property type="project" value="InterPro"/>
</dbReference>
<dbReference type="SUPFAM" id="SSF56349">
    <property type="entry name" value="DNA breaking-rejoining enzymes"/>
    <property type="match status" value="1"/>
</dbReference>
<dbReference type="Proteomes" id="UP000054558">
    <property type="component" value="Unassembled WGS sequence"/>
</dbReference>
<dbReference type="InterPro" id="IPR011010">
    <property type="entry name" value="DNA_brk_join_enz"/>
</dbReference>
<accession>A0A1Y1HZP3</accession>
<evidence type="ECO:0000313" key="2">
    <source>
        <dbReference type="EMBL" id="GAQ83653.1"/>
    </source>
</evidence>
<evidence type="ECO:0000256" key="1">
    <source>
        <dbReference type="ARBA" id="ARBA00023172"/>
    </source>
</evidence>
<dbReference type="EMBL" id="DF237105">
    <property type="protein sequence ID" value="GAQ83653.1"/>
    <property type="molecule type" value="Genomic_DNA"/>
</dbReference>
<dbReference type="GO" id="GO:0015074">
    <property type="term" value="P:DNA integration"/>
    <property type="evidence" value="ECO:0007669"/>
    <property type="project" value="InterPro"/>
</dbReference>
<dbReference type="InterPro" id="IPR013762">
    <property type="entry name" value="Integrase-like_cat_sf"/>
</dbReference>
<evidence type="ECO:0008006" key="4">
    <source>
        <dbReference type="Google" id="ProtNLM"/>
    </source>
</evidence>
<evidence type="ECO:0000313" key="3">
    <source>
        <dbReference type="Proteomes" id="UP000054558"/>
    </source>
</evidence>
<organism evidence="2 3">
    <name type="scientific">Klebsormidium nitens</name>
    <name type="common">Green alga</name>
    <name type="synonym">Ulothrix nitens</name>
    <dbReference type="NCBI Taxonomy" id="105231"/>
    <lineage>
        <taxon>Eukaryota</taxon>
        <taxon>Viridiplantae</taxon>
        <taxon>Streptophyta</taxon>
        <taxon>Klebsormidiophyceae</taxon>
        <taxon>Klebsormidiales</taxon>
        <taxon>Klebsormidiaceae</taxon>
        <taxon>Klebsormidium</taxon>
    </lineage>
</organism>
<sequence>MSSEQTRRLYEGALTSFGKIAEKSVNEASNNSRKPTFQQFQGFLARNAFRVTVETATAADVGEFIVGDWIPSHIAGCRTKLPQTRKSIPSISAVTHVVKDLAKSYALLGYEGRSNPAKAEVVELFRVGYEKMLHEQGVKVKRAKVFTEEKLDGLLAHIAQLIRASRLGLARCVLLTDQAAVLYLWESLARGKECGQLQRQQVKLGEQAAYSGWSKTVRQESSARIRLAAPIPEGRLAFVESAVQLLHGMEEGSFPVGEDGFLFRAINRSRTGFVNEPMSSDTLRKRLQKDAGLFEGVIVHSFKRSAVKHAAVNLNYNVTELMDLGLNL</sequence>
<keyword evidence="1" id="KW-0233">DNA recombination</keyword>
<protein>
    <recommendedName>
        <fullName evidence="4">Tyr recombinase domain-containing protein</fullName>
    </recommendedName>
</protein>
<proteinExistence type="predicted"/>
<dbReference type="Gene3D" id="1.10.443.10">
    <property type="entry name" value="Intergrase catalytic core"/>
    <property type="match status" value="1"/>
</dbReference>
<dbReference type="OrthoDB" id="546682at2759"/>
<keyword evidence="3" id="KW-1185">Reference proteome</keyword>
<dbReference type="GO" id="GO:0006310">
    <property type="term" value="P:DNA recombination"/>
    <property type="evidence" value="ECO:0007669"/>
    <property type="project" value="UniProtKB-KW"/>
</dbReference>
<reference evidence="2 3" key="1">
    <citation type="journal article" date="2014" name="Nat. Commun.">
        <title>Klebsormidium flaccidum genome reveals primary factors for plant terrestrial adaptation.</title>
        <authorList>
            <person name="Hori K."/>
            <person name="Maruyama F."/>
            <person name="Fujisawa T."/>
            <person name="Togashi T."/>
            <person name="Yamamoto N."/>
            <person name="Seo M."/>
            <person name="Sato S."/>
            <person name="Yamada T."/>
            <person name="Mori H."/>
            <person name="Tajima N."/>
            <person name="Moriyama T."/>
            <person name="Ikeuchi M."/>
            <person name="Watanabe M."/>
            <person name="Wada H."/>
            <person name="Kobayashi K."/>
            <person name="Saito M."/>
            <person name="Masuda T."/>
            <person name="Sasaki-Sekimoto Y."/>
            <person name="Mashiguchi K."/>
            <person name="Awai K."/>
            <person name="Shimojima M."/>
            <person name="Masuda S."/>
            <person name="Iwai M."/>
            <person name="Nobusawa T."/>
            <person name="Narise T."/>
            <person name="Kondo S."/>
            <person name="Saito H."/>
            <person name="Sato R."/>
            <person name="Murakawa M."/>
            <person name="Ihara Y."/>
            <person name="Oshima-Yamada Y."/>
            <person name="Ohtaka K."/>
            <person name="Satoh M."/>
            <person name="Sonobe K."/>
            <person name="Ishii M."/>
            <person name="Ohtani R."/>
            <person name="Kanamori-Sato M."/>
            <person name="Honoki R."/>
            <person name="Miyazaki D."/>
            <person name="Mochizuki H."/>
            <person name="Umetsu J."/>
            <person name="Higashi K."/>
            <person name="Shibata D."/>
            <person name="Kamiya Y."/>
            <person name="Sato N."/>
            <person name="Nakamura Y."/>
            <person name="Tabata S."/>
            <person name="Ida S."/>
            <person name="Kurokawa K."/>
            <person name="Ohta H."/>
        </authorList>
    </citation>
    <scope>NUCLEOTIDE SEQUENCE [LARGE SCALE GENOMIC DNA]</scope>
    <source>
        <strain evidence="2 3">NIES-2285</strain>
    </source>
</reference>
<gene>
    <name evidence="2" type="ORF">KFL_001560200</name>
</gene>
<name>A0A1Y1HZP3_KLENI</name>
<dbReference type="AlphaFoldDB" id="A0A1Y1HZP3"/>